<evidence type="ECO:0000259" key="9">
    <source>
        <dbReference type="Pfam" id="PF02875"/>
    </source>
</evidence>
<dbReference type="Pfam" id="PF08245">
    <property type="entry name" value="Mur_ligase_M"/>
    <property type="match status" value="1"/>
</dbReference>
<evidence type="ECO:0000256" key="8">
    <source>
        <dbReference type="RuleBase" id="RU003664"/>
    </source>
</evidence>
<evidence type="ECO:0000256" key="2">
    <source>
        <dbReference type="ARBA" id="ARBA00004752"/>
    </source>
</evidence>
<dbReference type="STRING" id="314278.NB231_05606"/>
<keyword evidence="12" id="KW-1185">Reference proteome</keyword>
<dbReference type="Gene3D" id="3.40.50.720">
    <property type="entry name" value="NAD(P)-binding Rossmann-like Domain"/>
    <property type="match status" value="1"/>
</dbReference>
<comment type="catalytic activity">
    <reaction evidence="7 8">
        <text>UDP-N-acetyl-alpha-D-muramoyl-L-alanine + D-glutamate + ATP = UDP-N-acetyl-alpha-D-muramoyl-L-alanyl-D-glutamate + ADP + phosphate + H(+)</text>
        <dbReference type="Rhea" id="RHEA:16429"/>
        <dbReference type="ChEBI" id="CHEBI:15378"/>
        <dbReference type="ChEBI" id="CHEBI:29986"/>
        <dbReference type="ChEBI" id="CHEBI:30616"/>
        <dbReference type="ChEBI" id="CHEBI:43474"/>
        <dbReference type="ChEBI" id="CHEBI:83898"/>
        <dbReference type="ChEBI" id="CHEBI:83900"/>
        <dbReference type="ChEBI" id="CHEBI:456216"/>
        <dbReference type="EC" id="6.3.2.9"/>
    </reaction>
</comment>
<proteinExistence type="inferred from homology"/>
<dbReference type="InterPro" id="IPR013221">
    <property type="entry name" value="Mur_ligase_cen"/>
</dbReference>
<keyword evidence="4 7" id="KW-0436">Ligase</keyword>
<keyword evidence="7 8" id="KW-0133">Cell shape</keyword>
<dbReference type="OrthoDB" id="9809796at2"/>
<dbReference type="GO" id="GO:0005737">
    <property type="term" value="C:cytoplasm"/>
    <property type="evidence" value="ECO:0007669"/>
    <property type="project" value="UniProtKB-SubCell"/>
</dbReference>
<dbReference type="Pfam" id="PF21799">
    <property type="entry name" value="MurD-like_N"/>
    <property type="match status" value="1"/>
</dbReference>
<comment type="caution">
    <text evidence="11">The sequence shown here is derived from an EMBL/GenBank/DDBJ whole genome shotgun (WGS) entry which is preliminary data.</text>
</comment>
<dbReference type="EC" id="6.3.2.9" evidence="7 8"/>
<accession>A4BQI8</accession>
<reference evidence="11 12" key="1">
    <citation type="submission" date="2006-02" db="EMBL/GenBank/DDBJ databases">
        <authorList>
            <person name="Waterbury J."/>
            <person name="Ferriera S."/>
            <person name="Johnson J."/>
            <person name="Kravitz S."/>
            <person name="Halpern A."/>
            <person name="Remington K."/>
            <person name="Beeson K."/>
            <person name="Tran B."/>
            <person name="Rogers Y.-H."/>
            <person name="Friedman R."/>
            <person name="Venter J.C."/>
        </authorList>
    </citation>
    <scope>NUCLEOTIDE SEQUENCE [LARGE SCALE GENOMIC DNA]</scope>
    <source>
        <strain evidence="11 12">Nb-231</strain>
    </source>
</reference>
<dbReference type="AlphaFoldDB" id="A4BQI8"/>
<protein>
    <recommendedName>
        <fullName evidence="7 8">UDP-N-acetylmuramoylalanine--D-glutamate ligase</fullName>
        <ecNumber evidence="7 8">6.3.2.9</ecNumber>
    </recommendedName>
    <alternativeName>
        <fullName evidence="7">D-glutamic acid-adding enzyme</fullName>
    </alternativeName>
    <alternativeName>
        <fullName evidence="7">UDP-N-acetylmuramoyl-L-alanyl-D-glutamate synthetase</fullName>
    </alternativeName>
</protein>
<comment type="similarity">
    <text evidence="7">Belongs to the MurCDEF family.</text>
</comment>
<keyword evidence="5 7" id="KW-0547">Nucleotide-binding</keyword>
<dbReference type="GO" id="GO:0009252">
    <property type="term" value="P:peptidoglycan biosynthetic process"/>
    <property type="evidence" value="ECO:0007669"/>
    <property type="project" value="UniProtKB-UniRule"/>
</dbReference>
<dbReference type="GO" id="GO:0051301">
    <property type="term" value="P:cell division"/>
    <property type="evidence" value="ECO:0007669"/>
    <property type="project" value="UniProtKB-KW"/>
</dbReference>
<dbReference type="InterPro" id="IPR036565">
    <property type="entry name" value="Mur-like_cat_sf"/>
</dbReference>
<dbReference type="Pfam" id="PF02875">
    <property type="entry name" value="Mur_ligase_C"/>
    <property type="match status" value="1"/>
</dbReference>
<evidence type="ECO:0000256" key="6">
    <source>
        <dbReference type="ARBA" id="ARBA00022840"/>
    </source>
</evidence>
<dbReference type="Proteomes" id="UP000003374">
    <property type="component" value="Unassembled WGS sequence"/>
</dbReference>
<dbReference type="SUPFAM" id="SSF53244">
    <property type="entry name" value="MurD-like peptide ligases, peptide-binding domain"/>
    <property type="match status" value="1"/>
</dbReference>
<evidence type="ECO:0000256" key="7">
    <source>
        <dbReference type="HAMAP-Rule" id="MF_00639"/>
    </source>
</evidence>
<keyword evidence="7 8" id="KW-0573">Peptidoglycan synthesis</keyword>
<dbReference type="eggNOG" id="COG0771">
    <property type="taxonomic scope" value="Bacteria"/>
</dbReference>
<dbReference type="InterPro" id="IPR004101">
    <property type="entry name" value="Mur_ligase_C"/>
</dbReference>
<dbReference type="EMBL" id="AAOF01000005">
    <property type="protein sequence ID" value="EAR21838.1"/>
    <property type="molecule type" value="Genomic_DNA"/>
</dbReference>
<keyword evidence="7 8" id="KW-0131">Cell cycle</keyword>
<comment type="pathway">
    <text evidence="2 7 8">Cell wall biogenesis; peptidoglycan biosynthesis.</text>
</comment>
<dbReference type="GO" id="GO:0071555">
    <property type="term" value="P:cell wall organization"/>
    <property type="evidence" value="ECO:0007669"/>
    <property type="project" value="UniProtKB-KW"/>
</dbReference>
<evidence type="ECO:0000313" key="12">
    <source>
        <dbReference type="Proteomes" id="UP000003374"/>
    </source>
</evidence>
<evidence type="ECO:0000256" key="1">
    <source>
        <dbReference type="ARBA" id="ARBA00004496"/>
    </source>
</evidence>
<sequence length="445" mass="46288">MVNGFDKVIVGLGETGFSCVRHLLSEGWRIAVTDSRMEPPRLAPLRAAYPEVPVACGRLARDWLLTAEEIVVSPGVSLAEPALCAARAEGIPVIGDIELFARAAAAPVLAVTGTNGKSTVTALLGEMARAAGLNVAVGGNLGPPALELLQLPQVQLFVLELSSFQLESVYSLNAQAASLLNIAPDHLDRYPNIAAYLEAKAVIFRGDGVMILNADDPAVCALASAGRETLYFTLAAPVDARTFGIDYWGGESWFCRGRNRLAPCAAFQPVGRHNQANALAALALGSAAGLSLSALLQGLQTFRGLPHRMEPVIEHDGVLWINDSKGTNVGATLAAVAGLERPLILILGGQGKGQDFTALGPALRARARAAVVLGEDAQRLASALGGVCPVERAVDLSAAVAGAARLARAGDIVLLSPACASFDMFSSYAERGEVFRTAVEAAING</sequence>
<dbReference type="PANTHER" id="PTHR43692">
    <property type="entry name" value="UDP-N-ACETYLMURAMOYLALANINE--D-GLUTAMATE LIGASE"/>
    <property type="match status" value="1"/>
</dbReference>
<dbReference type="Gene3D" id="3.40.1190.10">
    <property type="entry name" value="Mur-like, catalytic domain"/>
    <property type="match status" value="1"/>
</dbReference>
<feature type="binding site" evidence="7">
    <location>
        <begin position="113"/>
        <end position="119"/>
    </location>
    <ligand>
        <name>ATP</name>
        <dbReference type="ChEBI" id="CHEBI:30616"/>
    </ligand>
</feature>
<evidence type="ECO:0000256" key="5">
    <source>
        <dbReference type="ARBA" id="ARBA00022741"/>
    </source>
</evidence>
<evidence type="ECO:0000256" key="4">
    <source>
        <dbReference type="ARBA" id="ARBA00022598"/>
    </source>
</evidence>
<dbReference type="HAMAP" id="MF_00639">
    <property type="entry name" value="MurD"/>
    <property type="match status" value="1"/>
</dbReference>
<dbReference type="PANTHER" id="PTHR43692:SF1">
    <property type="entry name" value="UDP-N-ACETYLMURAMOYLALANINE--D-GLUTAMATE LIGASE"/>
    <property type="match status" value="1"/>
</dbReference>
<evidence type="ECO:0000259" key="10">
    <source>
        <dbReference type="Pfam" id="PF08245"/>
    </source>
</evidence>
<dbReference type="GO" id="GO:0008360">
    <property type="term" value="P:regulation of cell shape"/>
    <property type="evidence" value="ECO:0007669"/>
    <property type="project" value="UniProtKB-KW"/>
</dbReference>
<keyword evidence="6 7" id="KW-0067">ATP-binding</keyword>
<dbReference type="HOGENOM" id="CLU_032540_1_0_6"/>
<dbReference type="GO" id="GO:0005524">
    <property type="term" value="F:ATP binding"/>
    <property type="evidence" value="ECO:0007669"/>
    <property type="project" value="UniProtKB-UniRule"/>
</dbReference>
<dbReference type="SUPFAM" id="SSF51984">
    <property type="entry name" value="MurCD N-terminal domain"/>
    <property type="match status" value="1"/>
</dbReference>
<dbReference type="RefSeq" id="WP_005000414.1">
    <property type="nucleotide sequence ID" value="NZ_CH672427.1"/>
</dbReference>
<feature type="domain" description="Mur ligase central" evidence="10">
    <location>
        <begin position="111"/>
        <end position="284"/>
    </location>
</feature>
<comment type="subcellular location">
    <subcellularLocation>
        <location evidence="1 7 8">Cytoplasm</location>
    </subcellularLocation>
</comment>
<dbReference type="InterPro" id="IPR005762">
    <property type="entry name" value="MurD"/>
</dbReference>
<keyword evidence="7 8" id="KW-0132">Cell division</keyword>
<evidence type="ECO:0000256" key="3">
    <source>
        <dbReference type="ARBA" id="ARBA00022490"/>
    </source>
</evidence>
<evidence type="ECO:0000313" key="11">
    <source>
        <dbReference type="EMBL" id="EAR21838.1"/>
    </source>
</evidence>
<keyword evidence="3 7" id="KW-0963">Cytoplasm</keyword>
<gene>
    <name evidence="7" type="primary">murD</name>
    <name evidence="11" type="ORF">NB231_05606</name>
</gene>
<dbReference type="SUPFAM" id="SSF53623">
    <property type="entry name" value="MurD-like peptide ligases, catalytic domain"/>
    <property type="match status" value="1"/>
</dbReference>
<keyword evidence="7 8" id="KW-0961">Cell wall biogenesis/degradation</keyword>
<dbReference type="InterPro" id="IPR036615">
    <property type="entry name" value="Mur_ligase_C_dom_sf"/>
</dbReference>
<dbReference type="Gene3D" id="3.90.190.20">
    <property type="entry name" value="Mur ligase, C-terminal domain"/>
    <property type="match status" value="1"/>
</dbReference>
<feature type="domain" description="Mur ligase C-terminal" evidence="9">
    <location>
        <begin position="307"/>
        <end position="419"/>
    </location>
</feature>
<comment type="function">
    <text evidence="7 8">Cell wall formation. Catalyzes the addition of glutamate to the nucleotide precursor UDP-N-acetylmuramoyl-L-alanine (UMA).</text>
</comment>
<name>A4BQI8_9GAMM</name>
<dbReference type="GO" id="GO:0008764">
    <property type="term" value="F:UDP-N-acetylmuramoylalanine-D-glutamate ligase activity"/>
    <property type="evidence" value="ECO:0007669"/>
    <property type="project" value="UniProtKB-UniRule"/>
</dbReference>
<dbReference type="UniPathway" id="UPA00219"/>
<organism evidence="11 12">
    <name type="scientific">Nitrococcus mobilis Nb-231</name>
    <dbReference type="NCBI Taxonomy" id="314278"/>
    <lineage>
        <taxon>Bacteria</taxon>
        <taxon>Pseudomonadati</taxon>
        <taxon>Pseudomonadota</taxon>
        <taxon>Gammaproteobacteria</taxon>
        <taxon>Chromatiales</taxon>
        <taxon>Ectothiorhodospiraceae</taxon>
        <taxon>Nitrococcus</taxon>
    </lineage>
</organism>
<dbReference type="NCBIfam" id="TIGR01087">
    <property type="entry name" value="murD"/>
    <property type="match status" value="1"/>
</dbReference>